<evidence type="ECO:0000256" key="1">
    <source>
        <dbReference type="SAM" id="Phobius"/>
    </source>
</evidence>
<proteinExistence type="predicted"/>
<name>A0A1B7I1L1_9ENTR</name>
<dbReference type="Pfam" id="PF04976">
    <property type="entry name" value="DmsC"/>
    <property type="match status" value="1"/>
</dbReference>
<protein>
    <submittedName>
        <fullName evidence="2">Anaerobic dimethyl sulfoxide reductase subunit C</fullName>
        <ecNumber evidence="2">1.8.99.-</ecNumber>
    </submittedName>
</protein>
<feature type="transmembrane region" description="Helical" evidence="1">
    <location>
        <begin position="113"/>
        <end position="134"/>
    </location>
</feature>
<dbReference type="RefSeq" id="WP_064553055.1">
    <property type="nucleotide sequence ID" value="NZ_LXEO01000002.1"/>
</dbReference>
<keyword evidence="2" id="KW-0560">Oxidoreductase</keyword>
<comment type="caution">
    <text evidence="2">The sequence shown here is derived from an EMBL/GenBank/DDBJ whole genome shotgun (WGS) entry which is preliminary data.</text>
</comment>
<keyword evidence="1" id="KW-1133">Transmembrane helix</keyword>
<dbReference type="InterPro" id="IPR007059">
    <property type="entry name" value="DmsC"/>
</dbReference>
<dbReference type="PANTHER" id="PTHR38095:SF1">
    <property type="entry name" value="ANAEROBIC DIMETHYL SULFOXIDE REDUCTASE CHAIN YNFH"/>
    <property type="match status" value="1"/>
</dbReference>
<accession>A0A1B7I1L1</accession>
<evidence type="ECO:0000313" key="3">
    <source>
        <dbReference type="Proteomes" id="UP000078286"/>
    </source>
</evidence>
<dbReference type="PANTHER" id="PTHR38095">
    <property type="entry name" value="ANAEROBIC DIMETHYL SULFOXIDE REDUCTASE CHAIN YNFH"/>
    <property type="match status" value="1"/>
</dbReference>
<dbReference type="Proteomes" id="UP000078286">
    <property type="component" value="Unassembled WGS sequence"/>
</dbReference>
<keyword evidence="3" id="KW-1185">Reference proteome</keyword>
<gene>
    <name evidence="2" type="ORF">M979_0107</name>
</gene>
<dbReference type="GO" id="GO:0009389">
    <property type="term" value="F:dimethyl sulfoxide reductase activity"/>
    <property type="evidence" value="ECO:0007669"/>
    <property type="project" value="TreeGrafter"/>
</dbReference>
<keyword evidence="1" id="KW-0472">Membrane</keyword>
<feature type="transmembrane region" description="Helical" evidence="1">
    <location>
        <begin position="146"/>
        <end position="169"/>
    </location>
</feature>
<sequence>MEIYELPLVFFTVLAQWGIGGVIALTLCQSGKNRVFDTPTVRKIALVFWLITIIGSCASLAHLGSPLGAYRAFAGLGRSWLSREVVAFILLNGGLTLWLLMCWFANDSVWMKVANWCVCLLGIGAILVSSQIYYQMTLHPLWNTLATPFAFFGSALLLGFASINVMANYVQQNLPATIKAGLLLGIALIILALWMRYHIPGADAGSVLFWWQLLASVVVSVWLLSRAGSRKIPLFAGMLLVGIILSGELAGRMLFYGNVMSGAPWF</sequence>
<feature type="transmembrane region" description="Helical" evidence="1">
    <location>
        <begin position="46"/>
        <end position="65"/>
    </location>
</feature>
<dbReference type="EMBL" id="LXEO01000002">
    <property type="protein sequence ID" value="OAT22017.1"/>
    <property type="molecule type" value="Genomic_DNA"/>
</dbReference>
<dbReference type="PATRIC" id="fig|1354255.3.peg.107"/>
<dbReference type="GO" id="GO:0009390">
    <property type="term" value="C:dimethyl sulfoxide reductase complex"/>
    <property type="evidence" value="ECO:0007669"/>
    <property type="project" value="TreeGrafter"/>
</dbReference>
<keyword evidence="1" id="KW-0812">Transmembrane</keyword>
<dbReference type="EC" id="1.8.99.-" evidence="2"/>
<dbReference type="GO" id="GO:0019645">
    <property type="term" value="P:anaerobic electron transport chain"/>
    <property type="evidence" value="ECO:0007669"/>
    <property type="project" value="InterPro"/>
</dbReference>
<feature type="transmembrane region" description="Helical" evidence="1">
    <location>
        <begin position="207"/>
        <end position="225"/>
    </location>
</feature>
<dbReference type="AlphaFoldDB" id="A0A1B7I1L1"/>
<feature type="transmembrane region" description="Helical" evidence="1">
    <location>
        <begin position="176"/>
        <end position="195"/>
    </location>
</feature>
<feature type="transmembrane region" description="Helical" evidence="1">
    <location>
        <begin position="85"/>
        <end position="106"/>
    </location>
</feature>
<dbReference type="GO" id="GO:0005886">
    <property type="term" value="C:plasma membrane"/>
    <property type="evidence" value="ECO:0007669"/>
    <property type="project" value="TreeGrafter"/>
</dbReference>
<reference evidence="2 3" key="1">
    <citation type="submission" date="2016-04" db="EMBL/GenBank/DDBJ databases">
        <title>ATOL: Assembling a taxonomically balanced genome-scale reconstruction of the evolutionary history of the Enterobacteriaceae.</title>
        <authorList>
            <person name="Plunkett G.III."/>
            <person name="Neeno-Eckwall E.C."/>
            <person name="Glasner J.D."/>
            <person name="Perna N.T."/>
        </authorList>
    </citation>
    <scope>NUCLEOTIDE SEQUENCE [LARGE SCALE GENOMIC DNA]</scope>
    <source>
        <strain evidence="2 3">ATCC 51607</strain>
    </source>
</reference>
<organism evidence="2 3">
    <name type="scientific">Buttiauxella noackiae ATCC 51607</name>
    <dbReference type="NCBI Taxonomy" id="1354255"/>
    <lineage>
        <taxon>Bacteria</taxon>
        <taxon>Pseudomonadati</taxon>
        <taxon>Pseudomonadota</taxon>
        <taxon>Gammaproteobacteria</taxon>
        <taxon>Enterobacterales</taxon>
        <taxon>Enterobacteriaceae</taxon>
        <taxon>Buttiauxella</taxon>
    </lineage>
</organism>
<evidence type="ECO:0000313" key="2">
    <source>
        <dbReference type="EMBL" id="OAT22017.1"/>
    </source>
</evidence>
<feature type="transmembrane region" description="Helical" evidence="1">
    <location>
        <begin position="232"/>
        <end position="255"/>
    </location>
</feature>
<feature type="transmembrane region" description="Helical" evidence="1">
    <location>
        <begin position="6"/>
        <end position="25"/>
    </location>
</feature>